<sequence>MTNKESTCIETNTNESITTKHITLEKGVKRQSNRKTIPKSKSNEKATELMDKLIEEQELARIKREQEEYDTQKKEAEEQEFTKSQKEGEKKQVTGKLIDLTLVEDGDLCVIDFDINKKL</sequence>
<reference evidence="2 3" key="1">
    <citation type="submission" date="2019-03" db="EMBL/GenBank/DDBJ databases">
        <title>Single cell metagenomics reveals metabolic interactions within the superorganism composed of flagellate Streblomastix strix and complex community of Bacteroidetes bacteria on its surface.</title>
        <authorList>
            <person name="Treitli S.C."/>
            <person name="Kolisko M."/>
            <person name="Husnik F."/>
            <person name="Keeling P."/>
            <person name="Hampl V."/>
        </authorList>
    </citation>
    <scope>NUCLEOTIDE SEQUENCE [LARGE SCALE GENOMIC DNA]</scope>
    <source>
        <strain evidence="2">ST1C</strain>
    </source>
</reference>
<name>A0A5J4TUR3_9EUKA</name>
<dbReference type="Proteomes" id="UP000324800">
    <property type="component" value="Unassembled WGS sequence"/>
</dbReference>
<gene>
    <name evidence="2" type="ORF">EZS28_042456</name>
</gene>
<dbReference type="AlphaFoldDB" id="A0A5J4TUR3"/>
<dbReference type="EMBL" id="SNRW01024766">
    <property type="protein sequence ID" value="KAA6362017.1"/>
    <property type="molecule type" value="Genomic_DNA"/>
</dbReference>
<organism evidence="2 3">
    <name type="scientific">Streblomastix strix</name>
    <dbReference type="NCBI Taxonomy" id="222440"/>
    <lineage>
        <taxon>Eukaryota</taxon>
        <taxon>Metamonada</taxon>
        <taxon>Preaxostyla</taxon>
        <taxon>Oxymonadida</taxon>
        <taxon>Streblomastigidae</taxon>
        <taxon>Streblomastix</taxon>
    </lineage>
</organism>
<comment type="caution">
    <text evidence="2">The sequence shown here is derived from an EMBL/GenBank/DDBJ whole genome shotgun (WGS) entry which is preliminary data.</text>
</comment>
<evidence type="ECO:0000313" key="3">
    <source>
        <dbReference type="Proteomes" id="UP000324800"/>
    </source>
</evidence>
<feature type="region of interest" description="Disordered" evidence="1">
    <location>
        <begin position="64"/>
        <end position="90"/>
    </location>
</feature>
<feature type="region of interest" description="Disordered" evidence="1">
    <location>
        <begin position="27"/>
        <end position="46"/>
    </location>
</feature>
<feature type="compositionally biased region" description="Basic residues" evidence="1">
    <location>
        <begin position="29"/>
        <end position="38"/>
    </location>
</feature>
<evidence type="ECO:0000256" key="1">
    <source>
        <dbReference type="SAM" id="MobiDB-lite"/>
    </source>
</evidence>
<protein>
    <submittedName>
        <fullName evidence="2">Uncharacterized protein</fullName>
    </submittedName>
</protein>
<feature type="non-terminal residue" evidence="2">
    <location>
        <position position="119"/>
    </location>
</feature>
<accession>A0A5J4TUR3</accession>
<proteinExistence type="predicted"/>
<evidence type="ECO:0000313" key="2">
    <source>
        <dbReference type="EMBL" id="KAA6362017.1"/>
    </source>
</evidence>